<dbReference type="AlphaFoldDB" id="A0A6J5DDK6"/>
<organism evidence="2 3">
    <name type="scientific">Paraburkholderia solisilvae</name>
    <dbReference type="NCBI Taxonomy" id="624376"/>
    <lineage>
        <taxon>Bacteria</taxon>
        <taxon>Pseudomonadati</taxon>
        <taxon>Pseudomonadota</taxon>
        <taxon>Betaproteobacteria</taxon>
        <taxon>Burkholderiales</taxon>
        <taxon>Burkholderiaceae</taxon>
        <taxon>Paraburkholderia</taxon>
    </lineage>
</organism>
<feature type="compositionally biased region" description="Low complexity" evidence="1">
    <location>
        <begin position="162"/>
        <end position="173"/>
    </location>
</feature>
<dbReference type="EMBL" id="CADIKF010000008">
    <property type="protein sequence ID" value="CAB3752320.1"/>
    <property type="molecule type" value="Genomic_DNA"/>
</dbReference>
<evidence type="ECO:0000256" key="1">
    <source>
        <dbReference type="SAM" id="MobiDB-lite"/>
    </source>
</evidence>
<feature type="compositionally biased region" description="Basic and acidic residues" evidence="1">
    <location>
        <begin position="83"/>
        <end position="97"/>
    </location>
</feature>
<feature type="region of interest" description="Disordered" evidence="1">
    <location>
        <begin position="113"/>
        <end position="173"/>
    </location>
</feature>
<feature type="compositionally biased region" description="Basic and acidic residues" evidence="1">
    <location>
        <begin position="128"/>
        <end position="144"/>
    </location>
</feature>
<keyword evidence="3" id="KW-1185">Reference proteome</keyword>
<sequence>MQNSRMYGISDTYDTLQMMLAVKKESDAEKKDQVPESFDRNTLRLPQQTGTLFKDIRGIPEADWIAANDPRGKGGQGRPGSSGDDRCADKHGPRLHARWEHIEGVGLRCTWVDEEDDAPDSPDVPEAGAHDVHGGNRTDLEPDARAGTGADTDPEANRNADVDPAPDAGADEH</sequence>
<feature type="region of interest" description="Disordered" evidence="1">
    <location>
        <begin position="63"/>
        <end position="97"/>
    </location>
</feature>
<accession>A0A6J5DDK6</accession>
<dbReference type="Proteomes" id="UP000494329">
    <property type="component" value="Unassembled WGS sequence"/>
</dbReference>
<name>A0A6J5DDK6_9BURK</name>
<proteinExistence type="predicted"/>
<protein>
    <submittedName>
        <fullName evidence="2">Uncharacterized protein</fullName>
    </submittedName>
</protein>
<reference evidence="2 3" key="1">
    <citation type="submission" date="2020-04" db="EMBL/GenBank/DDBJ databases">
        <authorList>
            <person name="De Canck E."/>
        </authorList>
    </citation>
    <scope>NUCLEOTIDE SEQUENCE [LARGE SCALE GENOMIC DNA]</scope>
    <source>
        <strain evidence="2 3">LMG 29739</strain>
    </source>
</reference>
<evidence type="ECO:0000313" key="3">
    <source>
        <dbReference type="Proteomes" id="UP000494329"/>
    </source>
</evidence>
<gene>
    <name evidence="2" type="ORF">LMG29739_01510</name>
</gene>
<evidence type="ECO:0000313" key="2">
    <source>
        <dbReference type="EMBL" id="CAB3752320.1"/>
    </source>
</evidence>